<dbReference type="Proteomes" id="UP000095286">
    <property type="component" value="Unplaced"/>
</dbReference>
<name>A0AC35TJB1_9BILA</name>
<evidence type="ECO:0000313" key="2">
    <source>
        <dbReference type="WBParaSite" id="RSKR_0000108100.1"/>
    </source>
</evidence>
<reference evidence="2" key="1">
    <citation type="submission" date="2016-11" db="UniProtKB">
        <authorList>
            <consortium name="WormBaseParasite"/>
        </authorList>
    </citation>
    <scope>IDENTIFICATION</scope>
    <source>
        <strain evidence="2">KR3021</strain>
    </source>
</reference>
<organism evidence="1 2">
    <name type="scientific">Rhabditophanes sp. KR3021</name>
    <dbReference type="NCBI Taxonomy" id="114890"/>
    <lineage>
        <taxon>Eukaryota</taxon>
        <taxon>Metazoa</taxon>
        <taxon>Ecdysozoa</taxon>
        <taxon>Nematoda</taxon>
        <taxon>Chromadorea</taxon>
        <taxon>Rhabditida</taxon>
        <taxon>Tylenchina</taxon>
        <taxon>Panagrolaimomorpha</taxon>
        <taxon>Strongyloidoidea</taxon>
        <taxon>Alloionematidae</taxon>
        <taxon>Rhabditophanes</taxon>
    </lineage>
</organism>
<proteinExistence type="predicted"/>
<evidence type="ECO:0000313" key="1">
    <source>
        <dbReference type="Proteomes" id="UP000095286"/>
    </source>
</evidence>
<accession>A0AC35TJB1</accession>
<protein>
    <submittedName>
        <fullName evidence="2">Protein-lysine N-methyltransferase</fullName>
    </submittedName>
</protein>
<dbReference type="WBParaSite" id="RSKR_0000108100.1">
    <property type="protein sequence ID" value="RSKR_0000108100.1"/>
    <property type="gene ID" value="RSKR_0000108100"/>
</dbReference>
<sequence>MESDDETPQLSAASLQALQEFLKEQITEVPPENEPVPENWKLSQFWYSDDTATQLVGEAMEALKGIKKPRIALVSSPTLMRFFRSRPEFEAGAFSVHLFEFDRRFGEQFGDNFSFYDFNSPTAIDDSLKHTFDFIIADPPYLASDVLTAVSESVKLLMKEGNSKIILCTGAVMEKTAFETLHLKRTSFAPKHANNLSNDFCCFANYITHHL</sequence>